<dbReference type="EMBL" id="BAABME010008312">
    <property type="protein sequence ID" value="GAA0172850.1"/>
    <property type="molecule type" value="Genomic_DNA"/>
</dbReference>
<dbReference type="Proteomes" id="UP001454036">
    <property type="component" value="Unassembled WGS sequence"/>
</dbReference>
<comment type="caution">
    <text evidence="2">The sequence shown here is derived from an EMBL/GenBank/DDBJ whole genome shotgun (WGS) entry which is preliminary data.</text>
</comment>
<protein>
    <submittedName>
        <fullName evidence="2">Uncharacterized protein</fullName>
    </submittedName>
</protein>
<keyword evidence="3" id="KW-1185">Reference proteome</keyword>
<gene>
    <name evidence="2" type="ORF">LIER_26587</name>
</gene>
<evidence type="ECO:0000313" key="2">
    <source>
        <dbReference type="EMBL" id="GAA0172850.1"/>
    </source>
</evidence>
<proteinExistence type="predicted"/>
<organism evidence="2 3">
    <name type="scientific">Lithospermum erythrorhizon</name>
    <name type="common">Purple gromwell</name>
    <name type="synonym">Lithospermum officinale var. erythrorhizon</name>
    <dbReference type="NCBI Taxonomy" id="34254"/>
    <lineage>
        <taxon>Eukaryota</taxon>
        <taxon>Viridiplantae</taxon>
        <taxon>Streptophyta</taxon>
        <taxon>Embryophyta</taxon>
        <taxon>Tracheophyta</taxon>
        <taxon>Spermatophyta</taxon>
        <taxon>Magnoliopsida</taxon>
        <taxon>eudicotyledons</taxon>
        <taxon>Gunneridae</taxon>
        <taxon>Pentapetalae</taxon>
        <taxon>asterids</taxon>
        <taxon>lamiids</taxon>
        <taxon>Boraginales</taxon>
        <taxon>Boraginaceae</taxon>
        <taxon>Boraginoideae</taxon>
        <taxon>Lithospermeae</taxon>
        <taxon>Lithospermum</taxon>
    </lineage>
</organism>
<evidence type="ECO:0000256" key="1">
    <source>
        <dbReference type="SAM" id="MobiDB-lite"/>
    </source>
</evidence>
<name>A0AAV3RCJ6_LITER</name>
<reference evidence="2 3" key="1">
    <citation type="submission" date="2024-01" db="EMBL/GenBank/DDBJ databases">
        <title>The complete chloroplast genome sequence of Lithospermum erythrorhizon: insights into the phylogenetic relationship among Boraginaceae species and the maternal lineages of purple gromwells.</title>
        <authorList>
            <person name="Okada T."/>
            <person name="Watanabe K."/>
        </authorList>
    </citation>
    <scope>NUCLEOTIDE SEQUENCE [LARGE SCALE GENOMIC DNA]</scope>
</reference>
<accession>A0AAV3RCJ6</accession>
<sequence length="108" mass="11627">MDDVESMEFVEVPSATGTEDVTAGLADDNVTQSVVDSSVDVVDLPEEMAEQTVGEGDDDTLIADIKVLLVVEEEADNVQQVAEEQTVKEQMLVNVRPTGSDSWNPADE</sequence>
<evidence type="ECO:0000313" key="3">
    <source>
        <dbReference type="Proteomes" id="UP001454036"/>
    </source>
</evidence>
<feature type="region of interest" description="Disordered" evidence="1">
    <location>
        <begin position="1"/>
        <end position="20"/>
    </location>
</feature>
<dbReference type="AlphaFoldDB" id="A0AAV3RCJ6"/>